<dbReference type="RefSeq" id="WP_267652502.1">
    <property type="nucleotide sequence ID" value="NZ_JAOVZR010000001.1"/>
</dbReference>
<name>A0ABT3Z518_9HYPH</name>
<protein>
    <recommendedName>
        <fullName evidence="2">Transposase DDE domain-containing protein</fullName>
    </recommendedName>
</protein>
<dbReference type="Pfam" id="PF13586">
    <property type="entry name" value="DDE_Tnp_1_2"/>
    <property type="match status" value="1"/>
</dbReference>
<feature type="domain" description="Transposase DDE" evidence="2">
    <location>
        <begin position="49"/>
        <end position="90"/>
    </location>
</feature>
<evidence type="ECO:0000259" key="2">
    <source>
        <dbReference type="Pfam" id="PF13586"/>
    </source>
</evidence>
<dbReference type="InterPro" id="IPR025668">
    <property type="entry name" value="Tnp_DDE_dom"/>
</dbReference>
<keyword evidence="1" id="KW-0472">Membrane</keyword>
<evidence type="ECO:0000313" key="3">
    <source>
        <dbReference type="EMBL" id="MCY0146863.1"/>
    </source>
</evidence>
<dbReference type="Proteomes" id="UP001073227">
    <property type="component" value="Unassembled WGS sequence"/>
</dbReference>
<keyword evidence="1" id="KW-0812">Transmembrane</keyword>
<dbReference type="EMBL" id="JAOVZR010000001">
    <property type="protein sequence ID" value="MCY0146863.1"/>
    <property type="molecule type" value="Genomic_DNA"/>
</dbReference>
<evidence type="ECO:0000256" key="1">
    <source>
        <dbReference type="SAM" id="Phobius"/>
    </source>
</evidence>
<comment type="caution">
    <text evidence="3">The sequence shown here is derived from an EMBL/GenBank/DDBJ whole genome shotgun (WGS) entry which is preliminary data.</text>
</comment>
<proteinExistence type="predicted"/>
<keyword evidence="4" id="KW-1185">Reference proteome</keyword>
<gene>
    <name evidence="3" type="ORF">OEG84_03810</name>
</gene>
<reference evidence="3" key="1">
    <citation type="submission" date="2022-10" db="EMBL/GenBank/DDBJ databases">
        <title>Hoeflea sp. G2-23, isolated from marine algae.</title>
        <authorList>
            <person name="Kristyanto S."/>
            <person name="Kim J.M."/>
            <person name="Jeon C.O."/>
        </authorList>
    </citation>
    <scope>NUCLEOTIDE SEQUENCE</scope>
    <source>
        <strain evidence="3">G2-23</strain>
    </source>
</reference>
<feature type="transmembrane region" description="Helical" evidence="1">
    <location>
        <begin position="76"/>
        <end position="93"/>
    </location>
</feature>
<accession>A0ABT3Z518</accession>
<sequence>MPFRTKNPAGRQGQRCRLVSPGAYARGIGPCIPPKSNRKIEFPFDNTLYKSRYKIENMFGKFKDWRRIHTRYDRSAQTFMSAIATAATVIFWINQGA</sequence>
<keyword evidence="1" id="KW-1133">Transmembrane helix</keyword>
<evidence type="ECO:0000313" key="4">
    <source>
        <dbReference type="Proteomes" id="UP001073227"/>
    </source>
</evidence>
<organism evidence="3 4">
    <name type="scientific">Hoeflea algicola</name>
    <dbReference type="NCBI Taxonomy" id="2983763"/>
    <lineage>
        <taxon>Bacteria</taxon>
        <taxon>Pseudomonadati</taxon>
        <taxon>Pseudomonadota</taxon>
        <taxon>Alphaproteobacteria</taxon>
        <taxon>Hyphomicrobiales</taxon>
        <taxon>Rhizobiaceae</taxon>
        <taxon>Hoeflea</taxon>
    </lineage>
</organism>